<dbReference type="PANTHER" id="PTHR11002:SF76">
    <property type="entry name" value="CARBONIC ANHYDRASE"/>
    <property type="match status" value="1"/>
</dbReference>
<organism evidence="9 10">
    <name type="scientific">Trichoplax adhaerens</name>
    <name type="common">Trichoplax reptans</name>
    <dbReference type="NCBI Taxonomy" id="10228"/>
    <lineage>
        <taxon>Eukaryota</taxon>
        <taxon>Metazoa</taxon>
        <taxon>Placozoa</taxon>
        <taxon>Uniplacotomia</taxon>
        <taxon>Trichoplacea</taxon>
        <taxon>Trichoplacidae</taxon>
        <taxon>Trichoplax</taxon>
    </lineage>
</organism>
<evidence type="ECO:0000256" key="8">
    <source>
        <dbReference type="RuleBase" id="RU003956"/>
    </source>
</evidence>
<dbReference type="Pfam" id="PF00484">
    <property type="entry name" value="Pro_CA"/>
    <property type="match status" value="1"/>
</dbReference>
<dbReference type="PhylomeDB" id="B3S5Y1"/>
<dbReference type="SMART" id="SM00947">
    <property type="entry name" value="Pro_CA"/>
    <property type="match status" value="1"/>
</dbReference>
<protein>
    <recommendedName>
        <fullName evidence="2 8">Carbonic anhydrase</fullName>
        <ecNumber evidence="2 8">4.2.1.1</ecNumber>
    </recommendedName>
    <alternativeName>
        <fullName evidence="8">Carbonate dehydratase</fullName>
    </alternativeName>
</protein>
<evidence type="ECO:0000256" key="5">
    <source>
        <dbReference type="ARBA" id="ARBA00023239"/>
    </source>
</evidence>
<dbReference type="OMA" id="MPNVAAW"/>
<dbReference type="GeneID" id="6756839"/>
<comment type="similarity">
    <text evidence="1 8">Belongs to the beta-class carbonic anhydrase family.</text>
</comment>
<dbReference type="EMBL" id="DS985251">
    <property type="protein sequence ID" value="EDV21991.1"/>
    <property type="molecule type" value="Genomic_DNA"/>
</dbReference>
<feature type="binding site" evidence="7">
    <location>
        <position position="40"/>
    </location>
    <ligand>
        <name>Zn(2+)</name>
        <dbReference type="ChEBI" id="CHEBI:29105"/>
    </ligand>
</feature>
<dbReference type="GO" id="GO:0004089">
    <property type="term" value="F:carbonate dehydratase activity"/>
    <property type="evidence" value="ECO:0007669"/>
    <property type="project" value="UniProtKB-UniRule"/>
</dbReference>
<evidence type="ECO:0000256" key="7">
    <source>
        <dbReference type="PIRSR" id="PIRSR601765-1"/>
    </source>
</evidence>
<dbReference type="InterPro" id="IPR001765">
    <property type="entry name" value="Carbonic_anhydrase"/>
</dbReference>
<dbReference type="eggNOG" id="KOG1578">
    <property type="taxonomic scope" value="Eukaryota"/>
</dbReference>
<feature type="binding site" evidence="7">
    <location>
        <position position="42"/>
    </location>
    <ligand>
        <name>Zn(2+)</name>
        <dbReference type="ChEBI" id="CHEBI:29105"/>
    </ligand>
</feature>
<feature type="binding site" evidence="7">
    <location>
        <position position="106"/>
    </location>
    <ligand>
        <name>Zn(2+)</name>
        <dbReference type="ChEBI" id="CHEBI:29105"/>
    </ligand>
</feature>
<dbReference type="CTD" id="6756839"/>
<comment type="cofactor">
    <cofactor evidence="7">
        <name>Zn(2+)</name>
        <dbReference type="ChEBI" id="CHEBI:29105"/>
    </cofactor>
    <text evidence="7">Binds 1 zinc ion per subunit.</text>
</comment>
<dbReference type="PANTHER" id="PTHR11002">
    <property type="entry name" value="CARBONIC ANHYDRASE"/>
    <property type="match status" value="1"/>
</dbReference>
<dbReference type="RefSeq" id="XP_002115628.1">
    <property type="nucleotide sequence ID" value="XM_002115592.1"/>
</dbReference>
<evidence type="ECO:0000256" key="4">
    <source>
        <dbReference type="ARBA" id="ARBA00022833"/>
    </source>
</evidence>
<dbReference type="HOGENOM" id="CLU_053879_5_3_1"/>
<evidence type="ECO:0000313" key="9">
    <source>
        <dbReference type="EMBL" id="EDV21991.1"/>
    </source>
</evidence>
<evidence type="ECO:0000313" key="10">
    <source>
        <dbReference type="Proteomes" id="UP000009022"/>
    </source>
</evidence>
<evidence type="ECO:0000256" key="3">
    <source>
        <dbReference type="ARBA" id="ARBA00022723"/>
    </source>
</evidence>
<gene>
    <name evidence="9" type="ORF">TRIADDRAFT_29634</name>
</gene>
<comment type="function">
    <text evidence="8">Reversible hydration of carbon dioxide.</text>
</comment>
<reference evidence="9 10" key="1">
    <citation type="journal article" date="2008" name="Nature">
        <title>The Trichoplax genome and the nature of placozoans.</title>
        <authorList>
            <person name="Srivastava M."/>
            <person name="Begovic E."/>
            <person name="Chapman J."/>
            <person name="Putnam N.H."/>
            <person name="Hellsten U."/>
            <person name="Kawashima T."/>
            <person name="Kuo A."/>
            <person name="Mitros T."/>
            <person name="Salamov A."/>
            <person name="Carpenter M.L."/>
            <person name="Signorovitch A.Y."/>
            <person name="Moreno M.A."/>
            <person name="Kamm K."/>
            <person name="Grimwood J."/>
            <person name="Schmutz J."/>
            <person name="Shapiro H."/>
            <person name="Grigoriev I.V."/>
            <person name="Buss L.W."/>
            <person name="Schierwater B."/>
            <person name="Dellaporta S.L."/>
            <person name="Rokhsar D.S."/>
        </authorList>
    </citation>
    <scope>NUCLEOTIDE SEQUENCE [LARGE SCALE GENOMIC DNA]</scope>
    <source>
        <strain evidence="9 10">Grell-BS-1999</strain>
    </source>
</reference>
<evidence type="ECO:0000256" key="2">
    <source>
        <dbReference type="ARBA" id="ARBA00012925"/>
    </source>
</evidence>
<evidence type="ECO:0000256" key="6">
    <source>
        <dbReference type="ARBA" id="ARBA00048348"/>
    </source>
</evidence>
<name>B3S5Y1_TRIAD</name>
<keyword evidence="4 7" id="KW-0862">Zinc</keyword>
<proteinExistence type="inferred from homology"/>
<dbReference type="InterPro" id="IPR036874">
    <property type="entry name" value="Carbonic_anhydrase_sf"/>
</dbReference>
<dbReference type="STRING" id="10228.B3S5Y1"/>
<accession>B3S5Y1</accession>
<dbReference type="InParanoid" id="B3S5Y1"/>
<dbReference type="GO" id="GO:0008270">
    <property type="term" value="F:zinc ion binding"/>
    <property type="evidence" value="ECO:0007669"/>
    <property type="project" value="UniProtKB-UniRule"/>
</dbReference>
<dbReference type="KEGG" id="tad:TRIADDRAFT_29634"/>
<dbReference type="FunFam" id="3.40.1050.10:FF:000018">
    <property type="entry name" value="Carbonic anhydrase"/>
    <property type="match status" value="1"/>
</dbReference>
<keyword evidence="3 7" id="KW-0479">Metal-binding</keyword>
<feature type="binding site" evidence="7">
    <location>
        <position position="103"/>
    </location>
    <ligand>
        <name>Zn(2+)</name>
        <dbReference type="ChEBI" id="CHEBI:29105"/>
    </ligand>
</feature>
<dbReference type="AlphaFoldDB" id="B3S5Y1"/>
<evidence type="ECO:0000256" key="1">
    <source>
        <dbReference type="ARBA" id="ARBA00006217"/>
    </source>
</evidence>
<dbReference type="Proteomes" id="UP000009022">
    <property type="component" value="Unassembled WGS sequence"/>
</dbReference>
<comment type="catalytic activity">
    <reaction evidence="6 8">
        <text>hydrogencarbonate + H(+) = CO2 + H2O</text>
        <dbReference type="Rhea" id="RHEA:10748"/>
        <dbReference type="ChEBI" id="CHEBI:15377"/>
        <dbReference type="ChEBI" id="CHEBI:15378"/>
        <dbReference type="ChEBI" id="CHEBI:16526"/>
        <dbReference type="ChEBI" id="CHEBI:17544"/>
        <dbReference type="EC" id="4.2.1.1"/>
    </reaction>
</comment>
<dbReference type="Gene3D" id="3.40.1050.10">
    <property type="entry name" value="Carbonic anhydrase"/>
    <property type="match status" value="1"/>
</dbReference>
<keyword evidence="5 8" id="KW-0456">Lyase</keyword>
<dbReference type="SUPFAM" id="SSF53056">
    <property type="entry name" value="beta-carbonic anhydrase, cab"/>
    <property type="match status" value="1"/>
</dbReference>
<dbReference type="EC" id="4.2.1.1" evidence="2 8"/>
<dbReference type="OrthoDB" id="10020193at2759"/>
<sequence>MIEKVIRGVLRYSASLSSANKTLYAQVAEKVQPSCIFITCMDSRVFPSNIASIAPGESFIVRNAGNIVPHSKLIYERWTPAEAAALELACVRNQVSSVVVCGHSDCKAMDGLHSLGGTAPSESSFVLDWIYRFASQTYTKWEKTTLVDRSNSDQPLHLEFNENGLKFEANINQNLLPKDQLSQINTLQQLLHVNSYSFMKEKIAAGTVKLYSLWFDIKDATCYVFNKRDKLFQPIVSEEMLKSVSEFQINQK</sequence>
<keyword evidence="10" id="KW-1185">Reference proteome</keyword>